<dbReference type="AlphaFoldDB" id="A0A0G1NPL2"/>
<feature type="compositionally biased region" description="Pro residues" evidence="1">
    <location>
        <begin position="60"/>
        <end position="74"/>
    </location>
</feature>
<keyword evidence="2" id="KW-0732">Signal</keyword>
<name>A0A0G1NPL2_9BACT</name>
<feature type="region of interest" description="Disordered" evidence="1">
    <location>
        <begin position="31"/>
        <end position="77"/>
    </location>
</feature>
<evidence type="ECO:0000256" key="1">
    <source>
        <dbReference type="SAM" id="MobiDB-lite"/>
    </source>
</evidence>
<feature type="compositionally biased region" description="Pro residues" evidence="1">
    <location>
        <begin position="31"/>
        <end position="42"/>
    </location>
</feature>
<organism evidence="3 4">
    <name type="scientific">Candidatus Nomurabacteria bacterium GW2011_GWA1_46_11</name>
    <dbReference type="NCBI Taxonomy" id="1618732"/>
    <lineage>
        <taxon>Bacteria</taxon>
        <taxon>Candidatus Nomuraibacteriota</taxon>
    </lineage>
</organism>
<accession>A0A0G1NPL2</accession>
<comment type="caution">
    <text evidence="3">The sequence shown here is derived from an EMBL/GenBank/DDBJ whole genome shotgun (WGS) entry which is preliminary data.</text>
</comment>
<evidence type="ECO:0000256" key="2">
    <source>
        <dbReference type="SAM" id="SignalP"/>
    </source>
</evidence>
<dbReference type="Proteomes" id="UP000034107">
    <property type="component" value="Unassembled WGS sequence"/>
</dbReference>
<dbReference type="EMBL" id="LCLS01000003">
    <property type="protein sequence ID" value="KKU22366.1"/>
    <property type="molecule type" value="Genomic_DNA"/>
</dbReference>
<protein>
    <submittedName>
        <fullName evidence="3">Uncharacterized protein</fullName>
    </submittedName>
</protein>
<proteinExistence type="predicted"/>
<gene>
    <name evidence="3" type="ORF">UX31_C0003G0032</name>
</gene>
<feature type="signal peptide" evidence="2">
    <location>
        <begin position="1"/>
        <end position="21"/>
    </location>
</feature>
<evidence type="ECO:0000313" key="3">
    <source>
        <dbReference type="EMBL" id="KKU22366.1"/>
    </source>
</evidence>
<feature type="chain" id="PRO_5002538809" evidence="2">
    <location>
        <begin position="22"/>
        <end position="297"/>
    </location>
</feature>
<reference evidence="3 4" key="1">
    <citation type="journal article" date="2015" name="Nature">
        <title>rRNA introns, odd ribosomes, and small enigmatic genomes across a large radiation of phyla.</title>
        <authorList>
            <person name="Brown C.T."/>
            <person name="Hug L.A."/>
            <person name="Thomas B.C."/>
            <person name="Sharon I."/>
            <person name="Castelle C.J."/>
            <person name="Singh A."/>
            <person name="Wilkins M.J."/>
            <person name="Williams K.H."/>
            <person name="Banfield J.F."/>
        </authorList>
    </citation>
    <scope>NUCLEOTIDE SEQUENCE [LARGE SCALE GENOMIC DNA]</scope>
</reference>
<dbReference type="PROSITE" id="PS51257">
    <property type="entry name" value="PROKAR_LIPOPROTEIN"/>
    <property type="match status" value="1"/>
</dbReference>
<sequence>MSKIFLAIAALVVAVAISSCDAPVTPGLTPVLPPRPAPPPAPTKALPAQQGRGPLASPTPTMPPPQPKPTPPPVLGKASSLELEAAGIVAMLTGDKIPYVLGDGSTVSLGVDELHAEYERRVREEGRTPELAKLLKAIWLIPKPRGFLPCDSAWFFLTESLAEFWEGTQDWPKTAVYPKTVLDRTVLVKTSSGVENWSVKQLLQYLVDRCKNSGYRVATDQVRGLVRVTNYGSEGRSDVTVSPAPLLIFAVAGTAVAIAITVAQPELAPATGSAVAAMWVMVAVPESPGGAPLPPKQ</sequence>
<evidence type="ECO:0000313" key="4">
    <source>
        <dbReference type="Proteomes" id="UP000034107"/>
    </source>
</evidence>